<accession>A0AAP2YUX5</accession>
<keyword evidence="3" id="KW-1185">Reference proteome</keyword>
<organism evidence="1 4">
    <name type="scientific">Natronoglomus mannanivorans</name>
    <dbReference type="NCBI Taxonomy" id="2979990"/>
    <lineage>
        <taxon>Archaea</taxon>
        <taxon>Methanobacteriati</taxon>
        <taxon>Methanobacteriota</taxon>
        <taxon>Stenosarchaea group</taxon>
        <taxon>Halobacteria</taxon>
        <taxon>Halobacteriales</taxon>
        <taxon>Natrialbaceae</taxon>
        <taxon>Natronoglomus</taxon>
    </lineage>
</organism>
<evidence type="ECO:0000313" key="4">
    <source>
        <dbReference type="Proteomes" id="UP001321018"/>
    </source>
</evidence>
<proteinExistence type="predicted"/>
<evidence type="ECO:0000313" key="1">
    <source>
        <dbReference type="EMBL" id="MCU4739944.1"/>
    </source>
</evidence>
<dbReference type="Proteomes" id="UP001320972">
    <property type="component" value="Unassembled WGS sequence"/>
</dbReference>
<reference evidence="1 3" key="1">
    <citation type="submission" date="2022-09" db="EMBL/GenBank/DDBJ databases">
        <title>Enrichment on poylsaccharides allowed isolation of novel metabolic and taxonomic groups of Haloarchaea.</title>
        <authorList>
            <person name="Sorokin D.Y."/>
            <person name="Elcheninov A.G."/>
            <person name="Khizhniak T.V."/>
            <person name="Kolganova T.V."/>
            <person name="Kublanov I.V."/>
        </authorList>
    </citation>
    <scope>NUCLEOTIDE SEQUENCE</scope>
    <source>
        <strain evidence="2 3">AArc-m2/3/4</strain>
        <strain evidence="1">AArc-xg1-1</strain>
    </source>
</reference>
<dbReference type="Proteomes" id="UP001321018">
    <property type="component" value="Unassembled WGS sequence"/>
</dbReference>
<comment type="caution">
    <text evidence="1">The sequence shown here is derived from an EMBL/GenBank/DDBJ whole genome shotgun (WGS) entry which is preliminary data.</text>
</comment>
<dbReference type="EMBL" id="JAOPKB010000004">
    <property type="protein sequence ID" value="MCU4973159.1"/>
    <property type="molecule type" value="Genomic_DNA"/>
</dbReference>
<dbReference type="AlphaFoldDB" id="A0AAP2YUX5"/>
<name>A0AAP2YUX5_9EURY</name>
<gene>
    <name evidence="2" type="ORF">OB955_10435</name>
    <name evidence="1" type="ORF">OB960_00825</name>
</gene>
<sequence>MASKLEKACPNCGDDDVWIEEQPRRLEFGCNLCNYQWARAKST</sequence>
<dbReference type="SUPFAM" id="SSF57783">
    <property type="entry name" value="Zinc beta-ribbon"/>
    <property type="match status" value="1"/>
</dbReference>
<dbReference type="RefSeq" id="WP_338001803.1">
    <property type="nucleotide sequence ID" value="NZ_JAOPKA010000001.1"/>
</dbReference>
<evidence type="ECO:0000313" key="3">
    <source>
        <dbReference type="Proteomes" id="UP001320972"/>
    </source>
</evidence>
<dbReference type="EMBL" id="JAOPKA010000001">
    <property type="protein sequence ID" value="MCU4739944.1"/>
    <property type="molecule type" value="Genomic_DNA"/>
</dbReference>
<evidence type="ECO:0000313" key="2">
    <source>
        <dbReference type="EMBL" id="MCU4973159.1"/>
    </source>
</evidence>
<protein>
    <submittedName>
        <fullName evidence="1">Uncharacterized protein</fullName>
    </submittedName>
</protein>